<reference evidence="1" key="2">
    <citation type="submission" date="2020-05" db="UniProtKB">
        <authorList>
            <consortium name="EnsemblMetazoa"/>
        </authorList>
    </citation>
    <scope>IDENTIFICATION</scope>
    <source>
        <strain evidence="1">WRAIR2</strain>
    </source>
</reference>
<name>A0A182NVW7_9DIPT</name>
<accession>A0A182NVW7</accession>
<protein>
    <submittedName>
        <fullName evidence="1">Uncharacterized protein</fullName>
    </submittedName>
</protein>
<dbReference type="EnsemblMetazoa" id="ADIR014059-RA">
    <property type="protein sequence ID" value="ADIR014059-PA"/>
    <property type="gene ID" value="ADIR014059"/>
</dbReference>
<proteinExistence type="predicted"/>
<keyword evidence="2" id="KW-1185">Reference proteome</keyword>
<sequence>MCGTRFAGQHRSYRSISVTLSSLSVPSAPSLHGTSHHHLIPHGLRCVHCV</sequence>
<organism evidence="1 2">
    <name type="scientific">Anopheles dirus</name>
    <dbReference type="NCBI Taxonomy" id="7168"/>
    <lineage>
        <taxon>Eukaryota</taxon>
        <taxon>Metazoa</taxon>
        <taxon>Ecdysozoa</taxon>
        <taxon>Arthropoda</taxon>
        <taxon>Hexapoda</taxon>
        <taxon>Insecta</taxon>
        <taxon>Pterygota</taxon>
        <taxon>Neoptera</taxon>
        <taxon>Endopterygota</taxon>
        <taxon>Diptera</taxon>
        <taxon>Nematocera</taxon>
        <taxon>Culicoidea</taxon>
        <taxon>Culicidae</taxon>
        <taxon>Anophelinae</taxon>
        <taxon>Anopheles</taxon>
    </lineage>
</organism>
<dbReference type="VEuPathDB" id="VectorBase:ADIR014059"/>
<reference evidence="2" key="1">
    <citation type="submission" date="2013-03" db="EMBL/GenBank/DDBJ databases">
        <title>The Genome Sequence of Anopheles dirus WRAIR2.</title>
        <authorList>
            <consortium name="The Broad Institute Genomics Platform"/>
            <person name="Neafsey D.E."/>
            <person name="Walton C."/>
            <person name="Walker B."/>
            <person name="Young S.K."/>
            <person name="Zeng Q."/>
            <person name="Gargeya S."/>
            <person name="Fitzgerald M."/>
            <person name="Haas B."/>
            <person name="Abouelleil A."/>
            <person name="Allen A.W."/>
            <person name="Alvarado L."/>
            <person name="Arachchi H.M."/>
            <person name="Berlin A.M."/>
            <person name="Chapman S.B."/>
            <person name="Gainer-Dewar J."/>
            <person name="Goldberg J."/>
            <person name="Griggs A."/>
            <person name="Gujja S."/>
            <person name="Hansen M."/>
            <person name="Howarth C."/>
            <person name="Imamovic A."/>
            <person name="Ireland A."/>
            <person name="Larimer J."/>
            <person name="McCowan C."/>
            <person name="Murphy C."/>
            <person name="Pearson M."/>
            <person name="Poon T.W."/>
            <person name="Priest M."/>
            <person name="Roberts A."/>
            <person name="Saif S."/>
            <person name="Shea T."/>
            <person name="Sisk P."/>
            <person name="Sykes S."/>
            <person name="Wortman J."/>
            <person name="Nusbaum C."/>
            <person name="Birren B."/>
        </authorList>
    </citation>
    <scope>NUCLEOTIDE SEQUENCE [LARGE SCALE GENOMIC DNA]</scope>
    <source>
        <strain evidence="2">WRAIR2</strain>
    </source>
</reference>
<dbReference type="AlphaFoldDB" id="A0A182NVW7"/>
<dbReference type="Proteomes" id="UP000075884">
    <property type="component" value="Unassembled WGS sequence"/>
</dbReference>
<evidence type="ECO:0000313" key="2">
    <source>
        <dbReference type="Proteomes" id="UP000075884"/>
    </source>
</evidence>
<evidence type="ECO:0000313" key="1">
    <source>
        <dbReference type="EnsemblMetazoa" id="ADIR014059-PA"/>
    </source>
</evidence>